<evidence type="ECO:0000256" key="1">
    <source>
        <dbReference type="SAM" id="MobiDB-lite"/>
    </source>
</evidence>
<dbReference type="PANTHER" id="PTHR34580:SF1">
    <property type="entry name" value="PROTEIN PAFC"/>
    <property type="match status" value="1"/>
</dbReference>
<feature type="domain" description="WCX" evidence="4">
    <location>
        <begin position="244"/>
        <end position="321"/>
    </location>
</feature>
<dbReference type="Pfam" id="PF13280">
    <property type="entry name" value="WYL"/>
    <property type="match status" value="1"/>
</dbReference>
<dbReference type="InterPro" id="IPR013196">
    <property type="entry name" value="HTH_11"/>
</dbReference>
<dbReference type="RefSeq" id="WP_246903168.1">
    <property type="nucleotide sequence ID" value="NZ_JALJRB010000003.1"/>
</dbReference>
<evidence type="ECO:0000259" key="2">
    <source>
        <dbReference type="Pfam" id="PF08279"/>
    </source>
</evidence>
<evidence type="ECO:0000313" key="6">
    <source>
        <dbReference type="Proteomes" id="UP001165427"/>
    </source>
</evidence>
<dbReference type="InterPro" id="IPR036388">
    <property type="entry name" value="WH-like_DNA-bd_sf"/>
</dbReference>
<dbReference type="InterPro" id="IPR026881">
    <property type="entry name" value="WYL_dom"/>
</dbReference>
<proteinExistence type="predicted"/>
<dbReference type="Pfam" id="PF25583">
    <property type="entry name" value="WCX"/>
    <property type="match status" value="1"/>
</dbReference>
<dbReference type="PANTHER" id="PTHR34580">
    <property type="match status" value="1"/>
</dbReference>
<protein>
    <submittedName>
        <fullName evidence="5">Transcriptional regulator</fullName>
    </submittedName>
</protein>
<dbReference type="PIRSF" id="PIRSF016838">
    <property type="entry name" value="PafC"/>
    <property type="match status" value="1"/>
</dbReference>
<evidence type="ECO:0000259" key="4">
    <source>
        <dbReference type="Pfam" id="PF25583"/>
    </source>
</evidence>
<feature type="domain" description="WYL" evidence="3">
    <location>
        <begin position="147"/>
        <end position="216"/>
    </location>
</feature>
<organism evidence="5 6">
    <name type="scientific">Desulfatitalea alkaliphila</name>
    <dbReference type="NCBI Taxonomy" id="2929485"/>
    <lineage>
        <taxon>Bacteria</taxon>
        <taxon>Pseudomonadati</taxon>
        <taxon>Thermodesulfobacteriota</taxon>
        <taxon>Desulfobacteria</taxon>
        <taxon>Desulfobacterales</taxon>
        <taxon>Desulfosarcinaceae</taxon>
        <taxon>Desulfatitalea</taxon>
    </lineage>
</organism>
<dbReference type="EMBL" id="JALJRB010000003">
    <property type="protein sequence ID" value="MCJ8499704.1"/>
    <property type="molecule type" value="Genomic_DNA"/>
</dbReference>
<dbReference type="Gene3D" id="1.10.10.10">
    <property type="entry name" value="Winged helix-like DNA-binding domain superfamily/Winged helix DNA-binding domain"/>
    <property type="match status" value="1"/>
</dbReference>
<dbReference type="AlphaFoldDB" id="A0AA41R0J7"/>
<dbReference type="Pfam" id="PF08279">
    <property type="entry name" value="HTH_11"/>
    <property type="match status" value="1"/>
</dbReference>
<dbReference type="InterPro" id="IPR057727">
    <property type="entry name" value="WCX_dom"/>
</dbReference>
<evidence type="ECO:0000313" key="5">
    <source>
        <dbReference type="EMBL" id="MCJ8499704.1"/>
    </source>
</evidence>
<dbReference type="InterPro" id="IPR036390">
    <property type="entry name" value="WH_DNA-bd_sf"/>
</dbReference>
<sequence>MARGDQLTRQWRIIHALIASPHGKSAAELSDALDCHSRTVYRDLEALQMAGFPLYTEQEGGKTRWSLIDAQRHQMPLPLDLTELMALYFSRNMLKVLEGTALFDALSSLFDKVKATLPPAYIDYLEALSRRLAVGPRAHKPYRRFKETLEQVQAAVQSQHHLQLSYWSMHRQSMTQRRVAPYTVWFHDDTFYLIGHCDLRRTVRLFAVDRIERLEVLQSRFEPPADFDAQAFMQGSFGVFQGDPVRVRIRFEPSVAGYIRERIWHPTQTLTPAPDGGLIFDAEVAGLDEIKFWVLRWGAAATVLAPETLRAAVRREAQQMLERYAATAPPASQTAITDRPPPHDRP</sequence>
<gene>
    <name evidence="5" type="ORF">MRX98_03885</name>
</gene>
<reference evidence="5" key="1">
    <citation type="submission" date="2022-04" db="EMBL/GenBank/DDBJ databases">
        <title>Desulfatitalea alkaliphila sp. nov., a novel anaerobic sulfate-reducing bacterium isolated from terrestrial mud volcano, Taman Peninsula, Russia.</title>
        <authorList>
            <person name="Khomyakova M.A."/>
            <person name="Merkel A.Y."/>
            <person name="Slobodkin A.I."/>
        </authorList>
    </citation>
    <scope>NUCLEOTIDE SEQUENCE</scope>
    <source>
        <strain evidence="5">M08but</strain>
    </source>
</reference>
<keyword evidence="6" id="KW-1185">Reference proteome</keyword>
<dbReference type="Proteomes" id="UP001165427">
    <property type="component" value="Unassembled WGS sequence"/>
</dbReference>
<name>A0AA41R0J7_9BACT</name>
<accession>A0AA41R0J7</accession>
<dbReference type="InterPro" id="IPR051534">
    <property type="entry name" value="CBASS_pafABC_assoc_protein"/>
</dbReference>
<comment type="caution">
    <text evidence="5">The sequence shown here is derived from an EMBL/GenBank/DDBJ whole genome shotgun (WGS) entry which is preliminary data.</text>
</comment>
<evidence type="ECO:0000259" key="3">
    <source>
        <dbReference type="Pfam" id="PF13280"/>
    </source>
</evidence>
<dbReference type="InterPro" id="IPR028349">
    <property type="entry name" value="PafC-like"/>
</dbReference>
<dbReference type="SUPFAM" id="SSF46785">
    <property type="entry name" value="Winged helix' DNA-binding domain"/>
    <property type="match status" value="1"/>
</dbReference>
<dbReference type="PROSITE" id="PS52050">
    <property type="entry name" value="WYL"/>
    <property type="match status" value="1"/>
</dbReference>
<feature type="region of interest" description="Disordered" evidence="1">
    <location>
        <begin position="324"/>
        <end position="346"/>
    </location>
</feature>
<feature type="domain" description="Helix-turn-helix type 11" evidence="2">
    <location>
        <begin position="10"/>
        <end position="59"/>
    </location>
</feature>